<dbReference type="InterPro" id="IPR000269">
    <property type="entry name" value="Cu_amine_oxidase"/>
</dbReference>
<evidence type="ECO:0000256" key="4">
    <source>
        <dbReference type="ARBA" id="ARBA00022723"/>
    </source>
</evidence>
<evidence type="ECO:0000256" key="10">
    <source>
        <dbReference type="PIRSR" id="PIRSR600269-51"/>
    </source>
</evidence>
<name>A0A9P9K1T7_FUSSL</name>
<dbReference type="Gene3D" id="2.70.98.20">
    <property type="entry name" value="Copper amine oxidase, catalytic domain"/>
    <property type="match status" value="1"/>
</dbReference>
<dbReference type="AlphaFoldDB" id="A0A9P9K1T7"/>
<dbReference type="PANTHER" id="PTHR10638">
    <property type="entry name" value="COPPER AMINE OXIDASE"/>
    <property type="match status" value="1"/>
</dbReference>
<proteinExistence type="inferred from homology"/>
<dbReference type="GO" id="GO:0008131">
    <property type="term" value="F:primary methylamine oxidase activity"/>
    <property type="evidence" value="ECO:0007669"/>
    <property type="project" value="InterPro"/>
</dbReference>
<dbReference type="InterPro" id="IPR049948">
    <property type="entry name" value="Cu_Am_ox_TPQ-bd"/>
</dbReference>
<evidence type="ECO:0000259" key="12">
    <source>
        <dbReference type="Pfam" id="PF01179"/>
    </source>
</evidence>
<dbReference type="InterPro" id="IPR015798">
    <property type="entry name" value="Cu_amine_oxidase_C"/>
</dbReference>
<sequence>MARHPLDPLHADEIAQVVKILNHSQRSKIRFKVITLDEPRKQDFIPYLEAERLGDLLPTPPNRKAYVYFHTLDDHKFHRGVVNITTNTVEVDQILEGIQGPADADEQIEIEEVCNVHPVVLAEIEKLKLPPNARVLNDPWGYGTDDDSIKSDRRLIQCYMYAALSDDPEANHYSIPLPFSPVFDSNTKELVRIDRLPLNHDDERVDTQAWIPRKAVEYSTALLEQGGLRQDLKPLQVQQPEGPSFSVDGHLVEWQKWRFRLGWNVREGPFLHNVTYDGRNVLYRLSLSEMTVPYADPRQPYIRKQAFDLGDIGLGMTSNCLTLGCDCLGVIRYFDGFRVNAKGETVKMKNVICMHEIDNGIGWKHTNYRNATSSVVRDRRLVIQCTATVSNYEYILMWTLDQAANIHCEVRATGIVSTMPVNDGVKLPWMTRVADGVGAAYHQHLFNLRIDPAIDGFSNTIAYEDSERTSDDPVLDPYGVGYYAKITDIERPGGYDLDVNKSRVYKMINPSSINPISGKPAGYKLHAHPSQMMLMRPHAPGAKRALFGSKPIWVTKYQDGELYAAGEFTNQSAADSGLAVWAKRDENVKDTDVVLWHSFGLTHNPRPEDFPVMPMEMIKVELRPTSFFTMNPSNDVPRSNQKANKSVLVPSCCDGPATSSRL</sequence>
<evidence type="ECO:0000256" key="8">
    <source>
        <dbReference type="ARBA" id="ARBA00023157"/>
    </source>
</evidence>
<evidence type="ECO:0000313" key="14">
    <source>
        <dbReference type="EMBL" id="KAH7237194.1"/>
    </source>
</evidence>
<comment type="cofactor">
    <cofactor evidence="11">
        <name>Cu cation</name>
        <dbReference type="ChEBI" id="CHEBI:23378"/>
    </cofactor>
    <text evidence="11">Contains 1 topaquinone per subunit.</text>
</comment>
<dbReference type="InterPro" id="IPR016182">
    <property type="entry name" value="Cu_amine_oxidase_N-reg"/>
</dbReference>
<feature type="modified residue" description="2',4',5'-topaquinone" evidence="10">
    <location>
        <position position="392"/>
    </location>
</feature>
<organism evidence="14 15">
    <name type="scientific">Fusarium solani</name>
    <name type="common">Filamentous fungus</name>
    <dbReference type="NCBI Taxonomy" id="169388"/>
    <lineage>
        <taxon>Eukaryota</taxon>
        <taxon>Fungi</taxon>
        <taxon>Dikarya</taxon>
        <taxon>Ascomycota</taxon>
        <taxon>Pezizomycotina</taxon>
        <taxon>Sordariomycetes</taxon>
        <taxon>Hypocreomycetidae</taxon>
        <taxon>Hypocreales</taxon>
        <taxon>Nectriaceae</taxon>
        <taxon>Fusarium</taxon>
        <taxon>Fusarium solani species complex</taxon>
    </lineage>
</organism>
<evidence type="ECO:0000256" key="6">
    <source>
        <dbReference type="ARBA" id="ARBA00023002"/>
    </source>
</evidence>
<evidence type="ECO:0000256" key="3">
    <source>
        <dbReference type="ARBA" id="ARBA00011738"/>
    </source>
</evidence>
<dbReference type="GO" id="GO:0048038">
    <property type="term" value="F:quinone binding"/>
    <property type="evidence" value="ECO:0007669"/>
    <property type="project" value="InterPro"/>
</dbReference>
<evidence type="ECO:0000259" key="13">
    <source>
        <dbReference type="Pfam" id="PF02727"/>
    </source>
</evidence>
<dbReference type="PROSITE" id="PS01164">
    <property type="entry name" value="COPPER_AMINE_OXID_1"/>
    <property type="match status" value="1"/>
</dbReference>
<dbReference type="GO" id="GO:0005507">
    <property type="term" value="F:copper ion binding"/>
    <property type="evidence" value="ECO:0007669"/>
    <property type="project" value="InterPro"/>
</dbReference>
<comment type="PTM">
    <text evidence="10 11">Topaquinone (TPQ) is generated by copper-dependent autoxidation of a specific tyrosyl residue.</text>
</comment>
<feature type="active site" description="Proton acceptor" evidence="9">
    <location>
        <position position="308"/>
    </location>
</feature>
<keyword evidence="6 11" id="KW-0560">Oxidoreductase</keyword>
<comment type="cofactor">
    <cofactor evidence="1">
        <name>Cu cation</name>
        <dbReference type="ChEBI" id="CHEBI:23378"/>
    </cofactor>
</comment>
<keyword evidence="15" id="KW-1185">Reference proteome</keyword>
<comment type="caution">
    <text evidence="14">The sequence shown here is derived from an EMBL/GenBank/DDBJ whole genome shotgun (WGS) entry which is preliminary data.</text>
</comment>
<dbReference type="PANTHER" id="PTHR10638:SF33">
    <property type="entry name" value="AMINE OXIDASE"/>
    <property type="match status" value="1"/>
</dbReference>
<dbReference type="Gene3D" id="3.10.450.40">
    <property type="match status" value="2"/>
</dbReference>
<dbReference type="InterPro" id="IPR036460">
    <property type="entry name" value="Cu_amine_oxidase_C_sf"/>
</dbReference>
<keyword evidence="4 11" id="KW-0479">Metal-binding</keyword>
<evidence type="ECO:0000256" key="1">
    <source>
        <dbReference type="ARBA" id="ARBA00001935"/>
    </source>
</evidence>
<evidence type="ECO:0000313" key="15">
    <source>
        <dbReference type="Proteomes" id="UP000736672"/>
    </source>
</evidence>
<dbReference type="SUPFAM" id="SSF54416">
    <property type="entry name" value="Amine oxidase N-terminal region"/>
    <property type="match status" value="2"/>
</dbReference>
<dbReference type="InterPro" id="IPR015800">
    <property type="entry name" value="Cu_amine_oxidase_N2"/>
</dbReference>
<keyword evidence="5 9" id="KW-0801">TPQ</keyword>
<reference evidence="14" key="1">
    <citation type="journal article" date="2021" name="Nat. Commun.">
        <title>Genetic determinants of endophytism in the Arabidopsis root mycobiome.</title>
        <authorList>
            <person name="Mesny F."/>
            <person name="Miyauchi S."/>
            <person name="Thiergart T."/>
            <person name="Pickel B."/>
            <person name="Atanasova L."/>
            <person name="Karlsson M."/>
            <person name="Huettel B."/>
            <person name="Barry K.W."/>
            <person name="Haridas S."/>
            <person name="Chen C."/>
            <person name="Bauer D."/>
            <person name="Andreopoulos W."/>
            <person name="Pangilinan J."/>
            <person name="LaButti K."/>
            <person name="Riley R."/>
            <person name="Lipzen A."/>
            <person name="Clum A."/>
            <person name="Drula E."/>
            <person name="Henrissat B."/>
            <person name="Kohler A."/>
            <person name="Grigoriev I.V."/>
            <person name="Martin F.M."/>
            <person name="Hacquard S."/>
        </authorList>
    </citation>
    <scope>NUCLEOTIDE SEQUENCE</scope>
    <source>
        <strain evidence="14">FSSC 5 MPI-SDFR-AT-0091</strain>
    </source>
</reference>
<dbReference type="OrthoDB" id="5379943at2759"/>
<evidence type="ECO:0000256" key="11">
    <source>
        <dbReference type="RuleBase" id="RU000672"/>
    </source>
</evidence>
<dbReference type="Pfam" id="PF01179">
    <property type="entry name" value="Cu_amine_oxid"/>
    <property type="match status" value="1"/>
</dbReference>
<dbReference type="Pfam" id="PF02727">
    <property type="entry name" value="Cu_amine_oxidN2"/>
    <property type="match status" value="1"/>
</dbReference>
<feature type="active site" description="Schiff-base intermediate with substrate; via topaquinone" evidence="9">
    <location>
        <position position="392"/>
    </location>
</feature>
<evidence type="ECO:0000256" key="7">
    <source>
        <dbReference type="ARBA" id="ARBA00023008"/>
    </source>
</evidence>
<dbReference type="FunFam" id="2.70.98.20:FF:000001">
    <property type="entry name" value="Amine oxidase"/>
    <property type="match status" value="1"/>
</dbReference>
<evidence type="ECO:0000256" key="2">
    <source>
        <dbReference type="ARBA" id="ARBA00007983"/>
    </source>
</evidence>
<keyword evidence="7 11" id="KW-0186">Copper</keyword>
<dbReference type="EC" id="1.4.3.-" evidence="11"/>
<accession>A0A9P9K1T7</accession>
<evidence type="ECO:0000256" key="5">
    <source>
        <dbReference type="ARBA" id="ARBA00022772"/>
    </source>
</evidence>
<protein>
    <recommendedName>
        <fullName evidence="11">Amine oxidase</fullName>
        <ecNumber evidence="11">1.4.3.-</ecNumber>
    </recommendedName>
</protein>
<keyword evidence="8" id="KW-1015">Disulfide bond</keyword>
<dbReference type="GO" id="GO:0009308">
    <property type="term" value="P:amine metabolic process"/>
    <property type="evidence" value="ECO:0007669"/>
    <property type="project" value="UniProtKB-UniRule"/>
</dbReference>
<comment type="similarity">
    <text evidence="2 11">Belongs to the copper/topaquinone oxidase family.</text>
</comment>
<evidence type="ECO:0000256" key="9">
    <source>
        <dbReference type="PIRSR" id="PIRSR600269-50"/>
    </source>
</evidence>
<feature type="domain" description="Copper amine oxidase catalytic" evidence="12">
    <location>
        <begin position="235"/>
        <end position="633"/>
    </location>
</feature>
<gene>
    <name evidence="14" type="ORF">B0J15DRAFT_431012</name>
</gene>
<dbReference type="SUPFAM" id="SSF49998">
    <property type="entry name" value="Amine oxidase catalytic domain"/>
    <property type="match status" value="1"/>
</dbReference>
<feature type="domain" description="Copper amine oxidase N2-terminal" evidence="13">
    <location>
        <begin position="4"/>
        <end position="90"/>
    </location>
</feature>
<dbReference type="Proteomes" id="UP000736672">
    <property type="component" value="Unassembled WGS sequence"/>
</dbReference>
<dbReference type="EMBL" id="JAGTJS010000023">
    <property type="protein sequence ID" value="KAH7237194.1"/>
    <property type="molecule type" value="Genomic_DNA"/>
</dbReference>
<comment type="subunit">
    <text evidence="3">Homodimer.</text>
</comment>